<name>A0A9D3W3J4_9ROSI</name>
<gene>
    <name evidence="2" type="ORF">J1N35_011066</name>
</gene>
<accession>A0A9D3W3J4</accession>
<organism evidence="2 3">
    <name type="scientific">Gossypium stocksii</name>
    <dbReference type="NCBI Taxonomy" id="47602"/>
    <lineage>
        <taxon>Eukaryota</taxon>
        <taxon>Viridiplantae</taxon>
        <taxon>Streptophyta</taxon>
        <taxon>Embryophyta</taxon>
        <taxon>Tracheophyta</taxon>
        <taxon>Spermatophyta</taxon>
        <taxon>Magnoliopsida</taxon>
        <taxon>eudicotyledons</taxon>
        <taxon>Gunneridae</taxon>
        <taxon>Pentapetalae</taxon>
        <taxon>rosids</taxon>
        <taxon>malvids</taxon>
        <taxon>Malvales</taxon>
        <taxon>Malvaceae</taxon>
        <taxon>Malvoideae</taxon>
        <taxon>Gossypium</taxon>
    </lineage>
</organism>
<evidence type="ECO:0000256" key="1">
    <source>
        <dbReference type="SAM" id="MobiDB-lite"/>
    </source>
</evidence>
<proteinExistence type="predicted"/>
<dbReference type="OrthoDB" id="10571089at2759"/>
<feature type="compositionally biased region" description="Basic and acidic residues" evidence="1">
    <location>
        <begin position="159"/>
        <end position="176"/>
    </location>
</feature>
<dbReference type="AlphaFoldDB" id="A0A9D3W3J4"/>
<evidence type="ECO:0000313" key="3">
    <source>
        <dbReference type="Proteomes" id="UP000828251"/>
    </source>
</evidence>
<keyword evidence="3" id="KW-1185">Reference proteome</keyword>
<evidence type="ECO:0000313" key="2">
    <source>
        <dbReference type="EMBL" id="KAH1107298.1"/>
    </source>
</evidence>
<feature type="region of interest" description="Disordered" evidence="1">
    <location>
        <begin position="155"/>
        <end position="176"/>
    </location>
</feature>
<dbReference type="Proteomes" id="UP000828251">
    <property type="component" value="Unassembled WGS sequence"/>
</dbReference>
<protein>
    <submittedName>
        <fullName evidence="2">Uncharacterized protein</fullName>
    </submittedName>
</protein>
<comment type="caution">
    <text evidence="2">The sequence shown here is derived from an EMBL/GenBank/DDBJ whole genome shotgun (WGS) entry which is preliminary data.</text>
</comment>
<sequence>MSSIDPYKYELFDVISETHLETVISLHILSRNIIIELYVKFAKVDRSGPPLTSVVRNAGTEVQAESPTTQLCGGFSGFLQSDYYDIPRTSIGRHSLISGIDLNFEDQFQSGSSYTGGSLTYIGHQPEDYSSRHMDYRRIDNILLSTRVDEGMSNTVLEGDNKSADEEGDTGEEKGDANANEGCWHMCLATSASQDHLSLDLDIIVNIVLLMVKTSPRVKISVLIVNIRSQY</sequence>
<dbReference type="EMBL" id="JAIQCV010000004">
    <property type="protein sequence ID" value="KAH1107298.1"/>
    <property type="molecule type" value="Genomic_DNA"/>
</dbReference>
<reference evidence="2 3" key="1">
    <citation type="journal article" date="2021" name="Plant Biotechnol. J.">
        <title>Multi-omics assisted identification of the key and species-specific regulatory components of drought-tolerant mechanisms in Gossypium stocksii.</title>
        <authorList>
            <person name="Yu D."/>
            <person name="Ke L."/>
            <person name="Zhang D."/>
            <person name="Wu Y."/>
            <person name="Sun Y."/>
            <person name="Mei J."/>
            <person name="Sun J."/>
            <person name="Sun Y."/>
        </authorList>
    </citation>
    <scope>NUCLEOTIDE SEQUENCE [LARGE SCALE GENOMIC DNA]</scope>
    <source>
        <strain evidence="3">cv. E1</strain>
        <tissue evidence="2">Leaf</tissue>
    </source>
</reference>